<reference evidence="2 3" key="1">
    <citation type="submission" date="2018-03" db="EMBL/GenBank/DDBJ databases">
        <title>Genome assembly of novel Miniimonas species PCH200.</title>
        <authorList>
            <person name="Thakur V."/>
            <person name="Kumar V."/>
            <person name="Singh D."/>
        </authorList>
    </citation>
    <scope>NUCLEOTIDE SEQUENCE [LARGE SCALE GENOMIC DNA]</scope>
    <source>
        <strain evidence="2 3">PCH200</strain>
    </source>
</reference>
<dbReference type="InterPro" id="IPR036188">
    <property type="entry name" value="FAD/NAD-bd_sf"/>
</dbReference>
<accession>A0A2U1ZRY1</accession>
<dbReference type="InterPro" id="IPR050464">
    <property type="entry name" value="Zeta_carotene_desat/Oxidored"/>
</dbReference>
<dbReference type="Pfam" id="PF01593">
    <property type="entry name" value="Amino_oxidase"/>
    <property type="match status" value="1"/>
</dbReference>
<feature type="domain" description="Amine oxidase" evidence="1">
    <location>
        <begin position="24"/>
        <end position="268"/>
    </location>
</feature>
<dbReference type="PANTHER" id="PTHR42923:SF3">
    <property type="entry name" value="PROTOPORPHYRINOGEN OXIDASE"/>
    <property type="match status" value="1"/>
</dbReference>
<protein>
    <submittedName>
        <fullName evidence="2">Protoporphyrinogen oxidase</fullName>
    </submittedName>
</protein>
<evidence type="ECO:0000313" key="2">
    <source>
        <dbReference type="EMBL" id="PWD49682.1"/>
    </source>
</evidence>
<dbReference type="AlphaFoldDB" id="A0A2U1ZRY1"/>
<dbReference type="PANTHER" id="PTHR42923">
    <property type="entry name" value="PROTOPORPHYRINOGEN OXIDASE"/>
    <property type="match status" value="1"/>
</dbReference>
<dbReference type="SUPFAM" id="SSF51905">
    <property type="entry name" value="FAD/NAD(P)-binding domain"/>
    <property type="match status" value="1"/>
</dbReference>
<evidence type="ECO:0000259" key="1">
    <source>
        <dbReference type="Pfam" id="PF01593"/>
    </source>
</evidence>
<organism evidence="2 3">
    <name type="scientific">Serinibacter arcticus</name>
    <dbReference type="NCBI Taxonomy" id="1655435"/>
    <lineage>
        <taxon>Bacteria</taxon>
        <taxon>Bacillati</taxon>
        <taxon>Actinomycetota</taxon>
        <taxon>Actinomycetes</taxon>
        <taxon>Micrococcales</taxon>
        <taxon>Beutenbergiaceae</taxon>
        <taxon>Serinibacter</taxon>
    </lineage>
</organism>
<gene>
    <name evidence="2" type="ORF">C8046_02105</name>
</gene>
<dbReference type="Proteomes" id="UP000245166">
    <property type="component" value="Unassembled WGS sequence"/>
</dbReference>
<dbReference type="Gene3D" id="1.10.3110.10">
    <property type="entry name" value="protoporphyrinogen ix oxidase, domain 3"/>
    <property type="match status" value="1"/>
</dbReference>
<sequence length="457" mass="46753">MTMPATRSSTPSDALPVIVVGAGIAGLVVARDLAAAGVRVVVLERSERLGGQIDSAMLAGRRVDVGAESFATRGSAVADLLADLGLADHVRSPLDRPAWIHYSTGRSYPLPAAGMLGIPVRPLAREMVAVLGWRGALRAAADAVLPRRSFPARASVGDVVGARMGRTVVERLVDPVVRGVYSSAADSLPLTTASPALAEELTRTRRLGRAARNVRAASPAGSQVNGLDGGLAALVDALAAQVRNAGGTIRTGVEVVSLVPGGLRVRPHDGGAPGSEEEVAGPVVLAAPGIAPGTTREREITVVAAAVRSHRLTGAPRGTGVLVSAGAPDVAARALTHSSAKWSWLAAVADVHLVRLSYDVPPAPEDLERVLECDVRALTGATDAEVLEHVARTWRRTLAVFPDPQADPAGSPRLVGEASGRTGLASIVPHARTVAAELAAAEPLSSSTTSTTQGAPS</sequence>
<dbReference type="GO" id="GO:0016491">
    <property type="term" value="F:oxidoreductase activity"/>
    <property type="evidence" value="ECO:0007669"/>
    <property type="project" value="InterPro"/>
</dbReference>
<name>A0A2U1ZRY1_9MICO</name>
<dbReference type="Gene3D" id="3.50.50.60">
    <property type="entry name" value="FAD/NAD(P)-binding domain"/>
    <property type="match status" value="1"/>
</dbReference>
<proteinExistence type="predicted"/>
<dbReference type="EMBL" id="PYHR01000002">
    <property type="protein sequence ID" value="PWD49682.1"/>
    <property type="molecule type" value="Genomic_DNA"/>
</dbReference>
<dbReference type="InterPro" id="IPR002937">
    <property type="entry name" value="Amino_oxidase"/>
</dbReference>
<evidence type="ECO:0000313" key="3">
    <source>
        <dbReference type="Proteomes" id="UP000245166"/>
    </source>
</evidence>
<keyword evidence="3" id="KW-1185">Reference proteome</keyword>
<comment type="caution">
    <text evidence="2">The sequence shown here is derived from an EMBL/GenBank/DDBJ whole genome shotgun (WGS) entry which is preliminary data.</text>
</comment>
<dbReference type="Gene3D" id="3.90.660.20">
    <property type="entry name" value="Protoporphyrinogen oxidase, mitochondrial, domain 2"/>
    <property type="match status" value="1"/>
</dbReference>